<protein>
    <submittedName>
        <fullName evidence="1">Uncharacterized protein</fullName>
    </submittedName>
</protein>
<dbReference type="AlphaFoldDB" id="A0A2T8I3R6"/>
<proteinExistence type="predicted"/>
<organism evidence="1">
    <name type="scientific">Panicum hallii</name>
    <dbReference type="NCBI Taxonomy" id="206008"/>
    <lineage>
        <taxon>Eukaryota</taxon>
        <taxon>Viridiplantae</taxon>
        <taxon>Streptophyta</taxon>
        <taxon>Embryophyta</taxon>
        <taxon>Tracheophyta</taxon>
        <taxon>Spermatophyta</taxon>
        <taxon>Magnoliopsida</taxon>
        <taxon>Liliopsida</taxon>
        <taxon>Poales</taxon>
        <taxon>Poaceae</taxon>
        <taxon>PACMAD clade</taxon>
        <taxon>Panicoideae</taxon>
        <taxon>Panicodae</taxon>
        <taxon>Paniceae</taxon>
        <taxon>Panicinae</taxon>
        <taxon>Panicum</taxon>
        <taxon>Panicum sect. Panicum</taxon>
    </lineage>
</organism>
<name>A0A2T8I3R6_9POAL</name>
<dbReference type="Gramene" id="PVH32318">
    <property type="protein sequence ID" value="PVH32318"/>
    <property type="gene ID" value="PAHAL_9G371200"/>
</dbReference>
<dbReference type="EMBL" id="CM008054">
    <property type="protein sequence ID" value="PVH32318.1"/>
    <property type="molecule type" value="Genomic_DNA"/>
</dbReference>
<reference evidence="1" key="1">
    <citation type="submission" date="2018-04" db="EMBL/GenBank/DDBJ databases">
        <title>WGS assembly of Panicum hallii.</title>
        <authorList>
            <person name="Lovell J."/>
            <person name="Jenkins J."/>
            <person name="Lowry D."/>
            <person name="Mamidi S."/>
            <person name="Sreedasyam A."/>
            <person name="Weng X."/>
            <person name="Barry K."/>
            <person name="Bonette J."/>
            <person name="Campitelli B."/>
            <person name="Daum C."/>
            <person name="Gordon S."/>
            <person name="Gould B."/>
            <person name="Lipzen A."/>
            <person name="Macqueen A."/>
            <person name="Palacio-Mejia J."/>
            <person name="Plott C."/>
            <person name="Shakirov E."/>
            <person name="Shu S."/>
            <person name="Yoshinaga Y."/>
            <person name="Zane M."/>
            <person name="Rokhsar D."/>
            <person name="Grimwood J."/>
            <person name="Schmutz J."/>
            <person name="Juenger T."/>
        </authorList>
    </citation>
    <scope>NUCLEOTIDE SEQUENCE [LARGE SCALE GENOMIC DNA]</scope>
    <source>
        <strain evidence="1">FIL2</strain>
    </source>
</reference>
<dbReference type="Proteomes" id="UP000243499">
    <property type="component" value="Chromosome 9"/>
</dbReference>
<accession>A0A2T8I3R6</accession>
<sequence length="51" mass="5829">MYQSYIPAILIVDGNRWGTGLVFYCDILLHSRTMVTRKTQGASEWCCTESI</sequence>
<gene>
    <name evidence="1" type="ORF">PAHAL_9G371200</name>
</gene>
<evidence type="ECO:0000313" key="1">
    <source>
        <dbReference type="EMBL" id="PVH32318.1"/>
    </source>
</evidence>